<keyword evidence="2" id="KW-0472">Membrane</keyword>
<name>U6K4X2_9EIME</name>
<feature type="region of interest" description="Disordered" evidence="1">
    <location>
        <begin position="180"/>
        <end position="199"/>
    </location>
</feature>
<feature type="transmembrane region" description="Helical" evidence="2">
    <location>
        <begin position="156"/>
        <end position="174"/>
    </location>
</feature>
<dbReference type="AlphaFoldDB" id="U6K4X2"/>
<keyword evidence="4" id="KW-1185">Reference proteome</keyword>
<organism evidence="3 4">
    <name type="scientific">Eimeria mitis</name>
    <dbReference type="NCBI Taxonomy" id="44415"/>
    <lineage>
        <taxon>Eukaryota</taxon>
        <taxon>Sar</taxon>
        <taxon>Alveolata</taxon>
        <taxon>Apicomplexa</taxon>
        <taxon>Conoidasida</taxon>
        <taxon>Coccidia</taxon>
        <taxon>Eucoccidiorida</taxon>
        <taxon>Eimeriorina</taxon>
        <taxon>Eimeriidae</taxon>
        <taxon>Eimeria</taxon>
    </lineage>
</organism>
<feature type="region of interest" description="Disordered" evidence="1">
    <location>
        <begin position="101"/>
        <end position="124"/>
    </location>
</feature>
<keyword evidence="2" id="KW-1133">Transmembrane helix</keyword>
<proteinExistence type="predicted"/>
<dbReference type="EMBL" id="HG682781">
    <property type="protein sequence ID" value="CDJ30808.1"/>
    <property type="molecule type" value="Genomic_DNA"/>
</dbReference>
<dbReference type="GeneID" id="25380742"/>
<protein>
    <submittedName>
        <fullName evidence="3">Uncharacterized protein</fullName>
    </submittedName>
</protein>
<reference evidence="3" key="2">
    <citation type="submission" date="2013-10" db="EMBL/GenBank/DDBJ databases">
        <authorList>
            <person name="Aslett M."/>
        </authorList>
    </citation>
    <scope>NUCLEOTIDE SEQUENCE [LARGE SCALE GENOMIC DNA]</scope>
    <source>
        <strain evidence="3">Houghton</strain>
    </source>
</reference>
<feature type="compositionally biased region" description="Basic and acidic residues" evidence="1">
    <location>
        <begin position="180"/>
        <end position="192"/>
    </location>
</feature>
<gene>
    <name evidence="3" type="ORF">EMH_0061340</name>
</gene>
<evidence type="ECO:0000313" key="4">
    <source>
        <dbReference type="Proteomes" id="UP000030744"/>
    </source>
</evidence>
<evidence type="ECO:0000313" key="3">
    <source>
        <dbReference type="EMBL" id="CDJ30808.1"/>
    </source>
</evidence>
<feature type="region of interest" description="Disordered" evidence="1">
    <location>
        <begin position="17"/>
        <end position="71"/>
    </location>
</feature>
<evidence type="ECO:0000256" key="2">
    <source>
        <dbReference type="SAM" id="Phobius"/>
    </source>
</evidence>
<sequence>MKTRRQWEEQQRERARFWADAERDKNQTNTVGGQDASPYQQEILRRFQNKVEEEQRKREKEKGKNTQQAVDGAAIEREIAAHEEATVKAWKKFKEEMRAFGFNTTDSSSSSSSSSSSAEAKYKRRGTDVYGYKMWISREGSNKQKMRKLKLKVERYGLEAAAAAGLLVGAAAIVKHYKREKEKRREAEKEAVYNKQPHA</sequence>
<keyword evidence="2" id="KW-0812">Transmembrane</keyword>
<feature type="compositionally biased region" description="Low complexity" evidence="1">
    <location>
        <begin position="107"/>
        <end position="117"/>
    </location>
</feature>
<evidence type="ECO:0000256" key="1">
    <source>
        <dbReference type="SAM" id="MobiDB-lite"/>
    </source>
</evidence>
<feature type="compositionally biased region" description="Polar residues" evidence="1">
    <location>
        <begin position="27"/>
        <end position="40"/>
    </location>
</feature>
<dbReference type="VEuPathDB" id="ToxoDB:EMH_0061340"/>
<feature type="compositionally biased region" description="Basic and acidic residues" evidence="1">
    <location>
        <begin position="43"/>
        <end position="64"/>
    </location>
</feature>
<accession>U6K4X2</accession>
<dbReference type="RefSeq" id="XP_013353373.1">
    <property type="nucleotide sequence ID" value="XM_013497919.1"/>
</dbReference>
<feature type="compositionally biased region" description="Basic and acidic residues" evidence="1">
    <location>
        <begin position="17"/>
        <end position="26"/>
    </location>
</feature>
<reference evidence="3" key="1">
    <citation type="submission" date="2013-10" db="EMBL/GenBank/DDBJ databases">
        <title>Genomic analysis of the causative agents of coccidiosis in chickens.</title>
        <authorList>
            <person name="Reid A.J."/>
            <person name="Blake D."/>
            <person name="Billington K."/>
            <person name="Browne H."/>
            <person name="Dunn M."/>
            <person name="Hung S."/>
            <person name="Kawahara F."/>
            <person name="Miranda-Saavedra D."/>
            <person name="Mourier T."/>
            <person name="Nagra H."/>
            <person name="Otto T.D."/>
            <person name="Rawlings N."/>
            <person name="Sanchez A."/>
            <person name="Sanders M."/>
            <person name="Subramaniam C."/>
            <person name="Tay Y."/>
            <person name="Dear P."/>
            <person name="Doerig C."/>
            <person name="Gruber A."/>
            <person name="Parkinson J."/>
            <person name="Shirley M."/>
            <person name="Wan K.L."/>
            <person name="Berriman M."/>
            <person name="Tomley F."/>
            <person name="Pain A."/>
        </authorList>
    </citation>
    <scope>NUCLEOTIDE SEQUENCE [LARGE SCALE GENOMIC DNA]</scope>
    <source>
        <strain evidence="3">Houghton</strain>
    </source>
</reference>
<dbReference type="Proteomes" id="UP000030744">
    <property type="component" value="Unassembled WGS sequence"/>
</dbReference>